<dbReference type="Pfam" id="PF21259">
    <property type="entry name" value="Rgg_C"/>
    <property type="match status" value="1"/>
</dbReference>
<evidence type="ECO:0000256" key="1">
    <source>
        <dbReference type="SAM" id="MobiDB-lite"/>
    </source>
</evidence>
<keyword evidence="4" id="KW-1185">Reference proteome</keyword>
<dbReference type="SMART" id="SM00530">
    <property type="entry name" value="HTH_XRE"/>
    <property type="match status" value="1"/>
</dbReference>
<feature type="compositionally biased region" description="Polar residues" evidence="1">
    <location>
        <begin position="9"/>
        <end position="25"/>
    </location>
</feature>
<feature type="domain" description="HTH cro/C1-type" evidence="2">
    <location>
        <begin position="33"/>
        <end position="85"/>
    </location>
</feature>
<dbReference type="PROSITE" id="PS50943">
    <property type="entry name" value="HTH_CROC1"/>
    <property type="match status" value="1"/>
</dbReference>
<dbReference type="InterPro" id="IPR001387">
    <property type="entry name" value="Cro/C1-type_HTH"/>
</dbReference>
<dbReference type="EMBL" id="JBHTOF010000020">
    <property type="protein sequence ID" value="MFD1464944.1"/>
    <property type="molecule type" value="Genomic_DNA"/>
</dbReference>
<dbReference type="SUPFAM" id="SSF47413">
    <property type="entry name" value="lambda repressor-like DNA-binding domains"/>
    <property type="match status" value="1"/>
</dbReference>
<evidence type="ECO:0000313" key="4">
    <source>
        <dbReference type="Proteomes" id="UP001597244"/>
    </source>
</evidence>
<dbReference type="Gene3D" id="1.10.260.40">
    <property type="entry name" value="lambda repressor-like DNA-binding domains"/>
    <property type="match status" value="1"/>
</dbReference>
<evidence type="ECO:0000259" key="2">
    <source>
        <dbReference type="PROSITE" id="PS50943"/>
    </source>
</evidence>
<dbReference type="NCBIfam" id="TIGR01716">
    <property type="entry name" value="RGG_Cterm"/>
    <property type="match status" value="1"/>
</dbReference>
<dbReference type="CDD" id="cd00093">
    <property type="entry name" value="HTH_XRE"/>
    <property type="match status" value="1"/>
</dbReference>
<comment type="caution">
    <text evidence="3">The sequence shown here is derived from an EMBL/GenBank/DDBJ whole genome shotgun (WGS) entry which is preliminary data.</text>
</comment>
<name>A0ABW4DN43_9LACO</name>
<sequence length="347" mass="40090">MPGSIQIGAMNSSDQKNATAPENAAQNFGETAKKIRLSKGLKLAEVADEQLSAAALSKFENGKADLTLKKFAHLLDRLWTTPEEFTYRYLTPTDQFDMNGYPSMAKLLMRWIDIGNGVTLSASGGKSEQVNHAFQAYIDAARHNAENSDDQIVQFSLPFWQMMRQFVLDIQDGHFALPQPQYTQALIKYLYQLDDWNEFDLYLFTGFSVGMTDEESLNLFKLVQARGQKYLGFRSERDLLFRMIENQFNIEMGRQNYELAKYYLSIYHEHLQASLNSEHNISYLFDRGWLRLRTGLEEDGERDCQQVLTVVRFLELADLEKNFKDRLEFIHAHTADHDWETVGVFIN</sequence>
<organism evidence="3 4">
    <name type="scientific">Lapidilactobacillus mulanensis</name>
    <dbReference type="NCBI Taxonomy" id="2485999"/>
    <lineage>
        <taxon>Bacteria</taxon>
        <taxon>Bacillati</taxon>
        <taxon>Bacillota</taxon>
        <taxon>Bacilli</taxon>
        <taxon>Lactobacillales</taxon>
        <taxon>Lactobacillaceae</taxon>
        <taxon>Lapidilactobacillus</taxon>
    </lineage>
</organism>
<gene>
    <name evidence="3" type="ORF">ACFQ4L_02410</name>
</gene>
<evidence type="ECO:0000313" key="3">
    <source>
        <dbReference type="EMBL" id="MFD1464944.1"/>
    </source>
</evidence>
<dbReference type="Proteomes" id="UP001597244">
    <property type="component" value="Unassembled WGS sequence"/>
</dbReference>
<accession>A0ABW4DN43</accession>
<dbReference type="PANTHER" id="PTHR37038:SF12">
    <property type="entry name" value="TRANSCRIPTIONAL REGULATOR"/>
    <property type="match status" value="1"/>
</dbReference>
<dbReference type="PANTHER" id="PTHR37038">
    <property type="entry name" value="TRANSCRIPTIONAL REGULATOR-RELATED"/>
    <property type="match status" value="1"/>
</dbReference>
<dbReference type="InterPro" id="IPR010982">
    <property type="entry name" value="Lambda_DNA-bd_dom_sf"/>
</dbReference>
<reference evidence="4" key="1">
    <citation type="journal article" date="2019" name="Int. J. Syst. Evol. Microbiol.">
        <title>The Global Catalogue of Microorganisms (GCM) 10K type strain sequencing project: providing services to taxonomists for standard genome sequencing and annotation.</title>
        <authorList>
            <consortium name="The Broad Institute Genomics Platform"/>
            <consortium name="The Broad Institute Genome Sequencing Center for Infectious Disease"/>
            <person name="Wu L."/>
            <person name="Ma J."/>
        </authorList>
    </citation>
    <scope>NUCLEOTIDE SEQUENCE [LARGE SCALE GENOMIC DNA]</scope>
    <source>
        <strain evidence="4">CCM 8951</strain>
    </source>
</reference>
<dbReference type="RefSeq" id="WP_125576215.1">
    <property type="nucleotide sequence ID" value="NZ_JBHTOF010000020.1"/>
</dbReference>
<dbReference type="InterPro" id="IPR053163">
    <property type="entry name" value="HTH-type_regulator_Rgg"/>
</dbReference>
<feature type="region of interest" description="Disordered" evidence="1">
    <location>
        <begin position="1"/>
        <end position="25"/>
    </location>
</feature>
<proteinExistence type="predicted"/>
<protein>
    <recommendedName>
        <fullName evidence="2">HTH cro/C1-type domain-containing protein</fullName>
    </recommendedName>
</protein>
<dbReference type="InterPro" id="IPR010057">
    <property type="entry name" value="Transcription_activator_Rgg_C"/>
</dbReference>